<reference evidence="3 4" key="2">
    <citation type="journal article" date="2007" name="BMC Biol.">
        <title>A 100%-complete sequence reveals unusually simple genomic features in the hot-spring red alga Cyanidioschyzon merolae.</title>
        <authorList>
            <person name="Nozaki H."/>
            <person name="Takano H."/>
            <person name="Misumi O."/>
            <person name="Terasawa K."/>
            <person name="Matsuzaki M."/>
            <person name="Maruyama S."/>
            <person name="Nishida K."/>
            <person name="Yagisawa F."/>
            <person name="Yoshida Y."/>
            <person name="Fujiwara T."/>
            <person name="Takio S."/>
            <person name="Tamura K."/>
            <person name="Chung S.J."/>
            <person name="Nakamura S."/>
            <person name="Kuroiwa H."/>
            <person name="Tanaka K."/>
            <person name="Sato N."/>
            <person name="Kuroiwa T."/>
        </authorList>
    </citation>
    <scope>NUCLEOTIDE SEQUENCE [LARGE SCALE GENOMIC DNA]</scope>
    <source>
        <strain evidence="3 4">10D</strain>
    </source>
</reference>
<dbReference type="HOGENOM" id="CLU_476829_0_0_1"/>
<sequence>MASRKRLADTQLNKDSALADDDSEEQCRSADTRPAGGTNSTQWNAAPTLAGRRIVRVRRTGAQALPSSEQNAGRNSAGPATQGLSSESTTRKLPVAQASSEAARSVEKSPASTRESTLTAAPVSTQEANRLSGGAPGEQVASTARPLGSEAALVHNSSGEDGAAPKHPASGDAVEKRAAGTASPLPPDNVSAAVPKAAPQAVPAQTAEKRARSVSAGVGSTETGSAANSETISSGAVASKAAALTADAPSSAGDSEAGQRSNKEKQADDVPKHDAEKNQPLSGAAKVFAGFTFGNLSTSHSEKMTGLASFRFQDATTPALQNNASALPGSTPLFPELAGGAASKGTPSRVKVPGRALESTDGRHCGEHDAYVEASEGDHKSAHETAHDDDDDDDGGGGGGGDNDDDANVSEAMPSTVPDIFNNESEEEMRLQTRAKLFELVDKQWRERGRGLLRLLYHPSKQTARMVMRVDGTLRVILNVPITRETPRLDEAGEAMVRFVATQNASEEAADATASTAPSGTASGTVTDAPAPNAQRRAQVWCLRFAHREDRIRFGEMCATLQRVIGQKEQEA</sequence>
<dbReference type="Gene3D" id="2.30.29.30">
    <property type="entry name" value="Pleckstrin-homology domain (PH domain)/Phosphotyrosine-binding domain (PTB)"/>
    <property type="match status" value="1"/>
</dbReference>
<accession>M1UW92</accession>
<feature type="compositionally biased region" description="Basic and acidic residues" evidence="1">
    <location>
        <begin position="261"/>
        <end position="277"/>
    </location>
</feature>
<dbReference type="InterPro" id="IPR011993">
    <property type="entry name" value="PH-like_dom_sf"/>
</dbReference>
<dbReference type="SMART" id="SM00160">
    <property type="entry name" value="RanBD"/>
    <property type="match status" value="1"/>
</dbReference>
<dbReference type="Proteomes" id="UP000007014">
    <property type="component" value="Chromosome 18"/>
</dbReference>
<feature type="region of interest" description="Disordered" evidence="1">
    <location>
        <begin position="1"/>
        <end position="282"/>
    </location>
</feature>
<feature type="compositionally biased region" description="Polar residues" evidence="1">
    <location>
        <begin position="65"/>
        <end position="88"/>
    </location>
</feature>
<feature type="domain" description="RanBD1" evidence="2">
    <location>
        <begin position="412"/>
        <end position="485"/>
    </location>
</feature>
<dbReference type="GeneID" id="16996674"/>
<dbReference type="SUPFAM" id="SSF50729">
    <property type="entry name" value="PH domain-like"/>
    <property type="match status" value="1"/>
</dbReference>
<name>M1UW92_CYAM1</name>
<feature type="region of interest" description="Disordered" evidence="1">
    <location>
        <begin position="321"/>
        <end position="424"/>
    </location>
</feature>
<dbReference type="InterPro" id="IPR045255">
    <property type="entry name" value="RanBP1-like"/>
</dbReference>
<feature type="compositionally biased region" description="Low complexity" evidence="1">
    <location>
        <begin position="508"/>
        <end position="525"/>
    </location>
</feature>
<dbReference type="AlphaFoldDB" id="M1UW92"/>
<feature type="region of interest" description="Disordered" evidence="1">
    <location>
        <begin position="508"/>
        <end position="531"/>
    </location>
</feature>
<feature type="compositionally biased region" description="Low complexity" evidence="1">
    <location>
        <begin position="192"/>
        <end position="206"/>
    </location>
</feature>
<dbReference type="Pfam" id="PF00638">
    <property type="entry name" value="Ran_BP1"/>
    <property type="match status" value="1"/>
</dbReference>
<dbReference type="KEGG" id="cme:CYME_CMR169C"/>
<dbReference type="InterPro" id="IPR000156">
    <property type="entry name" value="Ran_bind_dom"/>
</dbReference>
<dbReference type="OMA" id="CMFENIP"/>
<feature type="compositionally biased region" description="Polar residues" evidence="1">
    <location>
        <begin position="110"/>
        <end position="129"/>
    </location>
</feature>
<protein>
    <recommendedName>
        <fullName evidence="2">RanBD1 domain-containing protein</fullName>
    </recommendedName>
</protein>
<evidence type="ECO:0000256" key="1">
    <source>
        <dbReference type="SAM" id="MobiDB-lite"/>
    </source>
</evidence>
<feature type="compositionally biased region" description="Polar residues" evidence="1">
    <location>
        <begin position="218"/>
        <end position="232"/>
    </location>
</feature>
<feature type="compositionally biased region" description="Low complexity" evidence="1">
    <location>
        <begin position="233"/>
        <end position="252"/>
    </location>
</feature>
<dbReference type="STRING" id="280699.M1UW92"/>
<feature type="compositionally biased region" description="Basic and acidic residues" evidence="1">
    <location>
        <begin position="358"/>
        <end position="386"/>
    </location>
</feature>
<reference evidence="3 4" key="1">
    <citation type="journal article" date="2004" name="Nature">
        <title>Genome sequence of the ultrasmall unicellular red alga Cyanidioschyzon merolae 10D.</title>
        <authorList>
            <person name="Matsuzaki M."/>
            <person name="Misumi O."/>
            <person name="Shin-i T."/>
            <person name="Maruyama S."/>
            <person name="Takahara M."/>
            <person name="Miyagishima S."/>
            <person name="Mori T."/>
            <person name="Nishida K."/>
            <person name="Yagisawa F."/>
            <person name="Nishida K."/>
            <person name="Yoshida Y."/>
            <person name="Nishimura Y."/>
            <person name="Nakao S."/>
            <person name="Kobayashi T."/>
            <person name="Momoyama Y."/>
            <person name="Higashiyama T."/>
            <person name="Minoda A."/>
            <person name="Sano M."/>
            <person name="Nomoto H."/>
            <person name="Oishi K."/>
            <person name="Hayashi H."/>
            <person name="Ohta F."/>
            <person name="Nishizaka S."/>
            <person name="Haga S."/>
            <person name="Miura S."/>
            <person name="Morishita T."/>
            <person name="Kabeya Y."/>
            <person name="Terasawa K."/>
            <person name="Suzuki Y."/>
            <person name="Ishii Y."/>
            <person name="Asakawa S."/>
            <person name="Takano H."/>
            <person name="Ohta N."/>
            <person name="Kuroiwa H."/>
            <person name="Tanaka K."/>
            <person name="Shimizu N."/>
            <person name="Sugano S."/>
            <person name="Sato N."/>
            <person name="Nozaki H."/>
            <person name="Ogasawara N."/>
            <person name="Kohara Y."/>
            <person name="Kuroiwa T."/>
        </authorList>
    </citation>
    <scope>NUCLEOTIDE SEQUENCE [LARGE SCALE GENOMIC DNA]</scope>
    <source>
        <strain evidence="3 4">10D</strain>
    </source>
</reference>
<dbReference type="PROSITE" id="PS50196">
    <property type="entry name" value="RANBD1"/>
    <property type="match status" value="1"/>
</dbReference>
<dbReference type="EMBL" id="AP006500">
    <property type="protein sequence ID" value="BAM82416.1"/>
    <property type="molecule type" value="Genomic_DNA"/>
</dbReference>
<dbReference type="Gramene" id="CMR169CT">
    <property type="protein sequence ID" value="CMR169CT"/>
    <property type="gene ID" value="CMR169C"/>
</dbReference>
<keyword evidence="4" id="KW-1185">Reference proteome</keyword>
<dbReference type="OrthoDB" id="6061at2759"/>
<dbReference type="RefSeq" id="XP_005538452.1">
    <property type="nucleotide sequence ID" value="XM_005538395.1"/>
</dbReference>
<evidence type="ECO:0000259" key="2">
    <source>
        <dbReference type="PROSITE" id="PS50196"/>
    </source>
</evidence>
<proteinExistence type="predicted"/>
<evidence type="ECO:0000313" key="4">
    <source>
        <dbReference type="Proteomes" id="UP000007014"/>
    </source>
</evidence>
<gene>
    <name evidence="3" type="ORF">CYME_CMR169C</name>
</gene>
<dbReference type="PANTHER" id="PTHR23138">
    <property type="entry name" value="RAN BINDING PROTEIN"/>
    <property type="match status" value="1"/>
</dbReference>
<evidence type="ECO:0000313" key="3">
    <source>
        <dbReference type="EMBL" id="BAM82416.1"/>
    </source>
</evidence>
<organism evidence="3 4">
    <name type="scientific">Cyanidioschyzon merolae (strain NIES-3377 / 10D)</name>
    <name type="common">Unicellular red alga</name>
    <dbReference type="NCBI Taxonomy" id="280699"/>
    <lineage>
        <taxon>Eukaryota</taxon>
        <taxon>Rhodophyta</taxon>
        <taxon>Bangiophyceae</taxon>
        <taxon>Cyanidiales</taxon>
        <taxon>Cyanidiaceae</taxon>
        <taxon>Cyanidioschyzon</taxon>
    </lineage>
</organism>